<dbReference type="GO" id="GO:0004890">
    <property type="term" value="F:GABA-A receptor activity"/>
    <property type="evidence" value="ECO:0007669"/>
    <property type="project" value="InterPro"/>
</dbReference>
<dbReference type="PRINTS" id="PR00252">
    <property type="entry name" value="NRIONCHANNEL"/>
</dbReference>
<keyword evidence="16 18" id="KW-0407">Ion channel</keyword>
<keyword evidence="8 18" id="KW-0472">Membrane</keyword>
<dbReference type="PANTHER" id="PTHR18945">
    <property type="entry name" value="NEUROTRANSMITTER GATED ION CHANNEL"/>
    <property type="match status" value="1"/>
</dbReference>
<evidence type="ECO:0000256" key="12">
    <source>
        <dbReference type="ARBA" id="ARBA00023180"/>
    </source>
</evidence>
<dbReference type="SUPFAM" id="SSF90112">
    <property type="entry name" value="Neurotransmitter-gated ion-channel transmembrane pore"/>
    <property type="match status" value="1"/>
</dbReference>
<dbReference type="InterPro" id="IPR006029">
    <property type="entry name" value="Neurotrans-gated_channel_TM"/>
</dbReference>
<keyword evidence="7 18" id="KW-0406">Ion transport</keyword>
<feature type="transmembrane region" description="Helical" evidence="18">
    <location>
        <begin position="275"/>
        <end position="298"/>
    </location>
</feature>
<dbReference type="GO" id="GO:0005254">
    <property type="term" value="F:chloride channel activity"/>
    <property type="evidence" value="ECO:0007669"/>
    <property type="project" value="UniProtKB-KW"/>
</dbReference>
<evidence type="ECO:0000259" key="20">
    <source>
        <dbReference type="Pfam" id="PF02932"/>
    </source>
</evidence>
<keyword evidence="11" id="KW-0869">Chloride channel</keyword>
<dbReference type="AlphaFoldDB" id="A0A8C5CCE8"/>
<evidence type="ECO:0000256" key="2">
    <source>
        <dbReference type="ARBA" id="ARBA00022475"/>
    </source>
</evidence>
<dbReference type="InterPro" id="IPR006028">
    <property type="entry name" value="GABAA/Glycine_rcpt"/>
</dbReference>
<keyword evidence="22" id="KW-1185">Reference proteome</keyword>
<evidence type="ECO:0000256" key="4">
    <source>
        <dbReference type="ARBA" id="ARBA00022729"/>
    </source>
</evidence>
<feature type="transmembrane region" description="Helical" evidence="18">
    <location>
        <begin position="440"/>
        <end position="457"/>
    </location>
</feature>
<keyword evidence="9" id="KW-1015">Disulfide bond</keyword>
<dbReference type="Pfam" id="PF02931">
    <property type="entry name" value="Neur_chan_LBD"/>
    <property type="match status" value="1"/>
</dbReference>
<evidence type="ECO:0000256" key="5">
    <source>
        <dbReference type="ARBA" id="ARBA00022989"/>
    </source>
</evidence>
<name>A0A8C5CCE8_GADMO</name>
<evidence type="ECO:0000256" key="14">
    <source>
        <dbReference type="ARBA" id="ARBA00023257"/>
    </source>
</evidence>
<evidence type="ECO:0000256" key="6">
    <source>
        <dbReference type="ARBA" id="ARBA00023018"/>
    </source>
</evidence>
<evidence type="ECO:0000256" key="1">
    <source>
        <dbReference type="ARBA" id="ARBA00022448"/>
    </source>
</evidence>
<keyword evidence="15" id="KW-1071">Ligand-gated ion channel</keyword>
<dbReference type="InterPro" id="IPR002289">
    <property type="entry name" value="GABAAb_rcpt"/>
</dbReference>
<dbReference type="CDD" id="cd19053">
    <property type="entry name" value="LGIC_TM_GABAAR_beta"/>
    <property type="match status" value="1"/>
</dbReference>
<evidence type="ECO:0000256" key="9">
    <source>
        <dbReference type="ARBA" id="ARBA00023157"/>
    </source>
</evidence>
<comment type="subcellular location">
    <subcellularLocation>
        <location evidence="17">Postsynaptic cell membrane</location>
        <topology evidence="17">Multi-pass membrane protein</topology>
    </subcellularLocation>
</comment>
<proteinExistence type="inferred from homology"/>
<feature type="transmembrane region" description="Helical" evidence="18">
    <location>
        <begin position="210"/>
        <end position="234"/>
    </location>
</feature>
<protein>
    <submittedName>
        <fullName evidence="21">Gamma-aminobutyric acid type A receptor subunit beta2</fullName>
    </submittedName>
</protein>
<keyword evidence="5 18" id="KW-1133">Transmembrane helix</keyword>
<dbReference type="GeneTree" id="ENSGT00940000154245"/>
<evidence type="ECO:0000313" key="22">
    <source>
        <dbReference type="Proteomes" id="UP000694546"/>
    </source>
</evidence>
<evidence type="ECO:0000256" key="17">
    <source>
        <dbReference type="ARBA" id="ARBA00034104"/>
    </source>
</evidence>
<dbReference type="PRINTS" id="PR00253">
    <property type="entry name" value="GABAARECEPTR"/>
</dbReference>
<evidence type="ECO:0000259" key="19">
    <source>
        <dbReference type="Pfam" id="PF02931"/>
    </source>
</evidence>
<dbReference type="InterPro" id="IPR018000">
    <property type="entry name" value="Neurotransmitter_ion_chnl_CS"/>
</dbReference>
<keyword evidence="13" id="KW-0868">Chloride</keyword>
<dbReference type="Gene3D" id="1.20.58.390">
    <property type="entry name" value="Neurotransmitter-gated ion-channel transmembrane domain"/>
    <property type="match status" value="1"/>
</dbReference>
<reference evidence="21" key="2">
    <citation type="submission" date="2025-09" db="UniProtKB">
        <authorList>
            <consortium name="Ensembl"/>
        </authorList>
    </citation>
    <scope>IDENTIFICATION</scope>
</reference>
<keyword evidence="2" id="KW-1003">Cell membrane</keyword>
<dbReference type="Ensembl" id="ENSGMOT00000070722.1">
    <property type="protein sequence ID" value="ENSGMOP00000058637.1"/>
    <property type="gene ID" value="ENSGMOG00000016364.2"/>
</dbReference>
<feature type="domain" description="Neurotransmitter-gated ion-channel ligand-binding" evidence="19">
    <location>
        <begin position="6"/>
        <end position="209"/>
    </location>
</feature>
<dbReference type="PRINTS" id="PR01160">
    <property type="entry name" value="GABAARBETA"/>
</dbReference>
<dbReference type="InterPro" id="IPR006202">
    <property type="entry name" value="Neur_chan_lig-bd"/>
</dbReference>
<comment type="caution">
    <text evidence="18">Lacks conserved residue(s) required for the propagation of feature annotation.</text>
</comment>
<keyword evidence="10" id="KW-0675">Receptor</keyword>
<evidence type="ECO:0000256" key="15">
    <source>
        <dbReference type="ARBA" id="ARBA00023286"/>
    </source>
</evidence>
<comment type="similarity">
    <text evidence="18">Belongs to the ligand-gated ion channel (TC 1.A.9) family.</text>
</comment>
<keyword evidence="3 18" id="KW-0812">Transmembrane</keyword>
<dbReference type="GO" id="GO:0045211">
    <property type="term" value="C:postsynaptic membrane"/>
    <property type="evidence" value="ECO:0007669"/>
    <property type="project" value="UniProtKB-SubCell"/>
</dbReference>
<evidence type="ECO:0000256" key="3">
    <source>
        <dbReference type="ARBA" id="ARBA00022692"/>
    </source>
</evidence>
<evidence type="ECO:0000256" key="7">
    <source>
        <dbReference type="ARBA" id="ARBA00023065"/>
    </source>
</evidence>
<dbReference type="InterPro" id="IPR038050">
    <property type="entry name" value="Neuro_actylchol_rec"/>
</dbReference>
<evidence type="ECO:0000256" key="16">
    <source>
        <dbReference type="ARBA" id="ARBA00023303"/>
    </source>
</evidence>
<dbReference type="CDD" id="cd18999">
    <property type="entry name" value="LGIC_ECD_GABAAR_B"/>
    <property type="match status" value="1"/>
</dbReference>
<dbReference type="Proteomes" id="UP000694546">
    <property type="component" value="Chromosome 7"/>
</dbReference>
<dbReference type="NCBIfam" id="TIGR00860">
    <property type="entry name" value="LIC"/>
    <property type="match status" value="1"/>
</dbReference>
<evidence type="ECO:0000256" key="8">
    <source>
        <dbReference type="ARBA" id="ARBA00023136"/>
    </source>
</evidence>
<keyword evidence="1 18" id="KW-0813">Transport</keyword>
<dbReference type="GO" id="GO:0005230">
    <property type="term" value="F:extracellular ligand-gated monoatomic ion channel activity"/>
    <property type="evidence" value="ECO:0007669"/>
    <property type="project" value="InterPro"/>
</dbReference>
<dbReference type="GO" id="GO:0007268">
    <property type="term" value="P:chemical synaptic transmission"/>
    <property type="evidence" value="ECO:0007669"/>
    <property type="project" value="UniProtKB-ARBA"/>
</dbReference>
<evidence type="ECO:0000256" key="18">
    <source>
        <dbReference type="RuleBase" id="RU000687"/>
    </source>
</evidence>
<evidence type="ECO:0000256" key="10">
    <source>
        <dbReference type="ARBA" id="ARBA00023170"/>
    </source>
</evidence>
<dbReference type="Gene3D" id="2.70.170.10">
    <property type="entry name" value="Neurotransmitter-gated ion-channel ligand-binding domain"/>
    <property type="match status" value="1"/>
</dbReference>
<accession>A0A8C5CCE8</accession>
<dbReference type="InterPro" id="IPR036734">
    <property type="entry name" value="Neur_chan_lig-bd_sf"/>
</dbReference>
<feature type="domain" description="Neurotransmitter-gated ion-channel transmembrane" evidence="20">
    <location>
        <begin position="217"/>
        <end position="454"/>
    </location>
</feature>
<evidence type="ECO:0000256" key="11">
    <source>
        <dbReference type="ARBA" id="ARBA00023173"/>
    </source>
</evidence>
<keyword evidence="4" id="KW-0732">Signal</keyword>
<keyword evidence="6" id="KW-0770">Synapse</keyword>
<keyword evidence="14" id="KW-0628">Postsynaptic cell membrane</keyword>
<dbReference type="InterPro" id="IPR036719">
    <property type="entry name" value="Neuro-gated_channel_TM_sf"/>
</dbReference>
<organism evidence="21 22">
    <name type="scientific">Gadus morhua</name>
    <name type="common">Atlantic cod</name>
    <dbReference type="NCBI Taxonomy" id="8049"/>
    <lineage>
        <taxon>Eukaryota</taxon>
        <taxon>Metazoa</taxon>
        <taxon>Chordata</taxon>
        <taxon>Craniata</taxon>
        <taxon>Vertebrata</taxon>
        <taxon>Euteleostomi</taxon>
        <taxon>Actinopterygii</taxon>
        <taxon>Neopterygii</taxon>
        <taxon>Teleostei</taxon>
        <taxon>Neoteleostei</taxon>
        <taxon>Acanthomorphata</taxon>
        <taxon>Zeiogadaria</taxon>
        <taxon>Gadariae</taxon>
        <taxon>Gadiformes</taxon>
        <taxon>Gadoidei</taxon>
        <taxon>Gadidae</taxon>
        <taxon>Gadus</taxon>
    </lineage>
</organism>
<dbReference type="InterPro" id="IPR006201">
    <property type="entry name" value="Neur_channel"/>
</dbReference>
<evidence type="ECO:0000313" key="21">
    <source>
        <dbReference type="Ensembl" id="ENSGMOP00000058637.1"/>
    </source>
</evidence>
<dbReference type="Pfam" id="PF02932">
    <property type="entry name" value="Neur_chan_memb"/>
    <property type="match status" value="1"/>
</dbReference>
<reference evidence="21" key="1">
    <citation type="submission" date="2025-08" db="UniProtKB">
        <authorList>
            <consortium name="Ensembl"/>
        </authorList>
    </citation>
    <scope>IDENTIFICATION</scope>
</reference>
<dbReference type="GO" id="GO:1902711">
    <property type="term" value="C:GABA-A receptor complex"/>
    <property type="evidence" value="ECO:0007669"/>
    <property type="project" value="UniProtKB-ARBA"/>
</dbReference>
<sequence length="459" mass="52836">MSLVKETVDRLLKGYDIRLRPDFGGPPVGVGMNIDIASIDMVSEVNMDYTLTMYFQQAWRDKRLSYSEIPLNLTLDNRVADQLWVPDTYFLNDKKSFVHGVTVKNRMIRLHPDGTVLYGLRITTTAACMMDLRRYPLDEQNCTLEIESYGYTTDDIEFYWRGGHNAVTGVERIELPQFSIVDHKLISKNVVFSTGSYPRLSLSFKLKRNIGYFILQTYMPSILITILSWVSFWINYDASAARVALGITTVLTMTTINTHLRETLPKIPYVKAIDMYLMGCFVFVFLALLEYALVNYIFFGRGPQRQKKAAEKISTANNEKMLMDPNKVGDVTQNLYCVCVSVRQMDSHENILLGTLDIKNEMGPSELALGLNDPRNTMLTYDSSTLQYRKAGLARHNFGRNALERHVTQKKSRLRRRASQLKINIPDLTDVNSIDKWSRIIFPTVFSLFNIIYWLYYVN</sequence>
<gene>
    <name evidence="21" type="primary">gabrb2</name>
</gene>
<dbReference type="GO" id="GO:0034707">
    <property type="term" value="C:chloride channel complex"/>
    <property type="evidence" value="ECO:0007669"/>
    <property type="project" value="UniProtKB-KW"/>
</dbReference>
<dbReference type="PROSITE" id="PS00236">
    <property type="entry name" value="NEUROTR_ION_CHANNEL"/>
    <property type="match status" value="1"/>
</dbReference>
<evidence type="ECO:0000256" key="13">
    <source>
        <dbReference type="ARBA" id="ARBA00023214"/>
    </source>
</evidence>
<dbReference type="SUPFAM" id="SSF63712">
    <property type="entry name" value="Nicotinic receptor ligand binding domain-like"/>
    <property type="match status" value="1"/>
</dbReference>
<keyword evidence="12" id="KW-0325">Glycoprotein</keyword>